<dbReference type="GO" id="GO:0004650">
    <property type="term" value="F:polygalacturonase activity"/>
    <property type="evidence" value="ECO:0007669"/>
    <property type="project" value="InterPro"/>
</dbReference>
<evidence type="ECO:0000256" key="1">
    <source>
        <dbReference type="ARBA" id="ARBA00008834"/>
    </source>
</evidence>
<feature type="domain" description="Rhamnogalacturonase A/B/Epimerase-like pectate lyase" evidence="5">
    <location>
        <begin position="3"/>
        <end position="71"/>
    </location>
</feature>
<dbReference type="InterPro" id="IPR024535">
    <property type="entry name" value="RHGA/B-epi-like_pectate_lyase"/>
</dbReference>
<keyword evidence="2 4" id="KW-0378">Hydrolase</keyword>
<keyword evidence="7" id="KW-1185">Reference proteome</keyword>
<organism evidence="6 7">
    <name type="scientific">Anaerocolumna cellulosilytica</name>
    <dbReference type="NCBI Taxonomy" id="433286"/>
    <lineage>
        <taxon>Bacteria</taxon>
        <taxon>Bacillati</taxon>
        <taxon>Bacillota</taxon>
        <taxon>Clostridia</taxon>
        <taxon>Lachnospirales</taxon>
        <taxon>Lachnospiraceae</taxon>
        <taxon>Anaerocolumna</taxon>
    </lineage>
</organism>
<proteinExistence type="inferred from homology"/>
<evidence type="ECO:0000313" key="6">
    <source>
        <dbReference type="EMBL" id="BCJ96758.1"/>
    </source>
</evidence>
<dbReference type="InterPro" id="IPR051801">
    <property type="entry name" value="GH28_Enzymes"/>
</dbReference>
<evidence type="ECO:0000256" key="4">
    <source>
        <dbReference type="RuleBase" id="RU361169"/>
    </source>
</evidence>
<dbReference type="Pfam" id="PF12708">
    <property type="entry name" value="Pect-lyase_RHGA_epim"/>
    <property type="match status" value="1"/>
</dbReference>
<dbReference type="SUPFAM" id="SSF51126">
    <property type="entry name" value="Pectin lyase-like"/>
    <property type="match status" value="1"/>
</dbReference>
<evidence type="ECO:0000313" key="7">
    <source>
        <dbReference type="Proteomes" id="UP000515561"/>
    </source>
</evidence>
<dbReference type="EMBL" id="AP023367">
    <property type="protein sequence ID" value="BCJ96758.1"/>
    <property type="molecule type" value="Genomic_DNA"/>
</dbReference>
<dbReference type="InterPro" id="IPR012334">
    <property type="entry name" value="Pectin_lyas_fold"/>
</dbReference>
<evidence type="ECO:0000259" key="5">
    <source>
        <dbReference type="Pfam" id="PF12708"/>
    </source>
</evidence>
<accession>A0A6S6RD80</accession>
<dbReference type="Pfam" id="PF00295">
    <property type="entry name" value="Glyco_hydro_28"/>
    <property type="match status" value="1"/>
</dbReference>
<dbReference type="InterPro" id="IPR000743">
    <property type="entry name" value="Glyco_hydro_28"/>
</dbReference>
<dbReference type="SMART" id="SM00710">
    <property type="entry name" value="PbH1"/>
    <property type="match status" value="6"/>
</dbReference>
<dbReference type="InterPro" id="IPR011050">
    <property type="entry name" value="Pectin_lyase_fold/virulence"/>
</dbReference>
<dbReference type="Gene3D" id="2.160.20.10">
    <property type="entry name" value="Single-stranded right-handed beta-helix, Pectin lyase-like"/>
    <property type="match status" value="1"/>
</dbReference>
<evidence type="ECO:0000256" key="2">
    <source>
        <dbReference type="ARBA" id="ARBA00022801"/>
    </source>
</evidence>
<dbReference type="RefSeq" id="WP_184092161.1">
    <property type="nucleotide sequence ID" value="NZ_AP023367.1"/>
</dbReference>
<protein>
    <submittedName>
        <fullName evidence="6">Endopolygalacturonase</fullName>
    </submittedName>
</protein>
<dbReference type="KEGG" id="acel:acsn021_43270"/>
<gene>
    <name evidence="6" type="ORF">acsn021_43270</name>
</gene>
<dbReference type="GO" id="GO:0005975">
    <property type="term" value="P:carbohydrate metabolic process"/>
    <property type="evidence" value="ECO:0007669"/>
    <property type="project" value="InterPro"/>
</dbReference>
<dbReference type="Proteomes" id="UP000515561">
    <property type="component" value="Chromosome"/>
</dbReference>
<dbReference type="InterPro" id="IPR006626">
    <property type="entry name" value="PbH1"/>
</dbReference>
<name>A0A6S6RD80_9FIRM</name>
<keyword evidence="3 4" id="KW-0326">Glycosidase</keyword>
<sequence length="441" mass="48814">MIYNIVEFGAIGDGITNDSAAVQNAIDTCHGNGGGRVYVPGGKVFKVGSILLKSYVELHLAAGSVLKASDNLEDFLPVEPGMEVNSNTGVPSYINCEYNGKPFHYFIYGKDAEYVSITGSGKIDGTEEVFHGEEGTYHIEGTYYPRIPMVLFENISQLTVKGVTMSKCGFWTLHMAGCQDVLIDGIRIINSLKMANSDGIDPDHCKNVRIVNCHIECADDCIVFKNTAGYEKYGSCENIVVTGCTLISTSAAIKFGTESVSDFRNIIVDNCNISRSNRGISLQLRDRGNIENVIFSNINIETRRFSEQWWGRAEPIYVTAIDRKAGVKAGHIKNVTFKNINCKSENGIFISGSKDNYIEDINFENIRLNLLKSSKWPVDSYDIRPCDGMGILKGKVHGVYLDYAKEISFKKIKVTIDASMEESVDKKVEVRQVESLVFEEA</sequence>
<dbReference type="PANTHER" id="PTHR31339:SF0">
    <property type="entry name" value="PECTIN LYASE-LIKE SUPERFAMILY PROTEIN"/>
    <property type="match status" value="1"/>
</dbReference>
<comment type="similarity">
    <text evidence="1 4">Belongs to the glycosyl hydrolase 28 family.</text>
</comment>
<dbReference type="PANTHER" id="PTHR31339">
    <property type="entry name" value="PECTIN LYASE-RELATED"/>
    <property type="match status" value="1"/>
</dbReference>
<reference evidence="6 7" key="1">
    <citation type="journal article" date="2016" name="Int. J. Syst. Evol. Microbiol.">
        <title>Descriptions of Anaerotaenia torta gen. nov., sp. nov. and Anaerocolumna cellulosilytica gen. nov., sp. nov. isolated from a methanogenic reactor of cattle waste.</title>
        <authorList>
            <person name="Uek A."/>
            <person name="Ohtaki Y."/>
            <person name="Kaku N."/>
            <person name="Ueki K."/>
        </authorList>
    </citation>
    <scope>NUCLEOTIDE SEQUENCE [LARGE SCALE GENOMIC DNA]</scope>
    <source>
        <strain evidence="6 7">SN021</strain>
    </source>
</reference>
<evidence type="ECO:0000256" key="3">
    <source>
        <dbReference type="ARBA" id="ARBA00023295"/>
    </source>
</evidence>
<dbReference type="AlphaFoldDB" id="A0A6S6RD80"/>